<dbReference type="EMBL" id="JAARUV010000005">
    <property type="protein sequence ID" value="MBC1779829.1"/>
    <property type="molecule type" value="Genomic_DNA"/>
</dbReference>
<evidence type="ECO:0000256" key="6">
    <source>
        <dbReference type="SAM" id="Phobius"/>
    </source>
</evidence>
<accession>A0A099VZ98</accession>
<dbReference type="InterPro" id="IPR015867">
    <property type="entry name" value="N-reg_PII/ATP_PRibTrfase_C"/>
</dbReference>
<dbReference type="InterPro" id="IPR051461">
    <property type="entry name" value="UPF0750_membrane"/>
</dbReference>
<dbReference type="EMBL" id="JAASTX010000007">
    <property type="protein sequence ID" value="MBC1491580.1"/>
    <property type="molecule type" value="Genomic_DNA"/>
</dbReference>
<feature type="transmembrane region" description="Helical" evidence="6">
    <location>
        <begin position="156"/>
        <end position="178"/>
    </location>
</feature>
<evidence type="ECO:0000313" key="16">
    <source>
        <dbReference type="EMBL" id="MBC1779829.1"/>
    </source>
</evidence>
<evidence type="ECO:0000313" key="11">
    <source>
        <dbReference type="EMBL" id="MBC1401294.1"/>
    </source>
</evidence>
<dbReference type="EMBL" id="JAASWV010000002">
    <property type="protein sequence ID" value="MBC2309662.1"/>
    <property type="molecule type" value="Genomic_DNA"/>
</dbReference>
<evidence type="ECO:0000313" key="9">
    <source>
        <dbReference type="EMBL" id="MBC1317852.1"/>
    </source>
</evidence>
<evidence type="ECO:0000313" key="23">
    <source>
        <dbReference type="EMBL" id="MBC2241323.1"/>
    </source>
</evidence>
<evidence type="ECO:0000313" key="31">
    <source>
        <dbReference type="Proteomes" id="UP000529446"/>
    </source>
</evidence>
<feature type="transmembrane region" description="Helical" evidence="6">
    <location>
        <begin position="93"/>
        <end position="111"/>
    </location>
</feature>
<dbReference type="Proteomes" id="UP000586951">
    <property type="component" value="Unassembled WGS sequence"/>
</dbReference>
<reference evidence="30 31" key="2">
    <citation type="submission" date="2020-03" db="EMBL/GenBank/DDBJ databases">
        <title>Soil Listeria distribution.</title>
        <authorList>
            <person name="Liao J."/>
            <person name="Wiedmann M."/>
        </authorList>
    </citation>
    <scope>NUCLEOTIDE SEQUENCE [LARGE SCALE GENOMIC DNA]</scope>
    <source>
        <strain evidence="27 46">FSL L7-0039</strain>
        <strain evidence="26 37">FSL L7-0051</strain>
        <strain evidence="25 48">FSL L7-0054</strain>
        <strain evidence="23 45">FSL L7-0149</strain>
        <strain evidence="24 44">FSL L7-0153</strain>
        <strain evidence="21 30">FSL L7-0245</strain>
        <strain evidence="22 35">FSL L7-0259</strain>
        <strain evidence="20 31">FSL L7-0360</strain>
        <strain evidence="19 41">FSL L7-0435</strain>
        <strain evidence="17 34">FSL L7-0978</strain>
        <strain evidence="18 43">FSL L7-0990</strain>
        <strain evidence="16 42">FSL L7-1017</strain>
        <strain evidence="15 47">FSL L7-1299</strain>
        <strain evidence="13 36">FSL L7-1387</strain>
        <strain evidence="14 49">FSL L7-1427</strain>
        <strain evidence="12 33">FSL L7-1547</strain>
        <strain evidence="11 39">FSL L7-1658</strain>
        <strain evidence="9 38">FSL L7-1816</strain>
        <strain evidence="10 32">FSL L7-1833</strain>
        <strain evidence="28 40">FSL L7-1850</strain>
    </source>
</reference>
<dbReference type="InterPro" id="IPR019264">
    <property type="entry name" value="DUF2179"/>
</dbReference>
<dbReference type="Proteomes" id="UP000546806">
    <property type="component" value="Unassembled WGS sequence"/>
</dbReference>
<dbReference type="AlphaFoldDB" id="A0A099VZ98"/>
<evidence type="ECO:0000313" key="18">
    <source>
        <dbReference type="EMBL" id="MBC1797625.1"/>
    </source>
</evidence>
<evidence type="ECO:0000313" key="32">
    <source>
        <dbReference type="Proteomes" id="UP000532866"/>
    </source>
</evidence>
<dbReference type="EMBL" id="JAARYD010000006">
    <property type="protein sequence ID" value="MBC2177688.1"/>
    <property type="molecule type" value="Genomic_DNA"/>
</dbReference>
<evidence type="ECO:0000313" key="45">
    <source>
        <dbReference type="Proteomes" id="UP000553016"/>
    </source>
</evidence>
<evidence type="ECO:0000313" key="8">
    <source>
        <dbReference type="EMBL" id="KGL38914.1"/>
    </source>
</evidence>
<evidence type="ECO:0000259" key="7">
    <source>
        <dbReference type="Pfam" id="PF10035"/>
    </source>
</evidence>
<evidence type="ECO:0000313" key="34">
    <source>
        <dbReference type="Proteomes" id="UP000539064"/>
    </source>
</evidence>
<dbReference type="EMBL" id="JAARZT010000016">
    <property type="protein sequence ID" value="MBC2293459.1"/>
    <property type="molecule type" value="Genomic_DNA"/>
</dbReference>
<dbReference type="EMBL" id="JAARWW010000010">
    <property type="protein sequence ID" value="MBC2005390.1"/>
    <property type="molecule type" value="Genomic_DNA"/>
</dbReference>
<dbReference type="STRING" id="1552123.EP57_13335"/>
<dbReference type="EMBL" id="JAAROV010000004">
    <property type="protein sequence ID" value="MBC1317852.1"/>
    <property type="molecule type" value="Genomic_DNA"/>
</dbReference>
<dbReference type="Proteomes" id="UP000543005">
    <property type="component" value="Unassembled WGS sequence"/>
</dbReference>
<dbReference type="EMBL" id="JAARXI010000005">
    <property type="protein sequence ID" value="MBC2117033.1"/>
    <property type="molecule type" value="Genomic_DNA"/>
</dbReference>
<dbReference type="OrthoDB" id="1758221at2"/>
<dbReference type="InterPro" id="IPR003740">
    <property type="entry name" value="YitT"/>
</dbReference>
<evidence type="ECO:0000313" key="37">
    <source>
        <dbReference type="Proteomes" id="UP000543005"/>
    </source>
</evidence>
<dbReference type="GeneID" id="58718326"/>
<evidence type="ECO:0000313" key="17">
    <source>
        <dbReference type="EMBL" id="MBC1792298.1"/>
    </source>
</evidence>
<dbReference type="Pfam" id="PF02588">
    <property type="entry name" value="YitT_membrane"/>
    <property type="match status" value="1"/>
</dbReference>
<dbReference type="Proteomes" id="UP000539064">
    <property type="component" value="Unassembled WGS sequence"/>
</dbReference>
<dbReference type="Proteomes" id="UP000546244">
    <property type="component" value="Unassembled WGS sequence"/>
</dbReference>
<dbReference type="Proteomes" id="UP000533953">
    <property type="component" value="Unassembled WGS sequence"/>
</dbReference>
<dbReference type="Proteomes" id="UP000543379">
    <property type="component" value="Unassembled WGS sequence"/>
</dbReference>
<dbReference type="EMBL" id="JAARMV010000004">
    <property type="protein sequence ID" value="MBC2373196.1"/>
    <property type="molecule type" value="Genomic_DNA"/>
</dbReference>
<dbReference type="Proteomes" id="UP000574104">
    <property type="component" value="Unassembled WGS sequence"/>
</dbReference>
<dbReference type="Pfam" id="PF10035">
    <property type="entry name" value="DUF2179"/>
    <property type="match status" value="1"/>
</dbReference>
<feature type="transmembrane region" description="Helical" evidence="6">
    <location>
        <begin position="117"/>
        <end position="135"/>
    </location>
</feature>
<evidence type="ECO:0000313" key="39">
    <source>
        <dbReference type="Proteomes" id="UP000544413"/>
    </source>
</evidence>
<dbReference type="Proteomes" id="UP000029844">
    <property type="component" value="Unassembled WGS sequence"/>
</dbReference>
<evidence type="ECO:0000313" key="19">
    <source>
        <dbReference type="EMBL" id="MBC2005390.1"/>
    </source>
</evidence>
<dbReference type="Proteomes" id="UP000529446">
    <property type="component" value="Unassembled WGS sequence"/>
</dbReference>
<evidence type="ECO:0000313" key="30">
    <source>
        <dbReference type="Proteomes" id="UP000519573"/>
    </source>
</evidence>
<reference evidence="8 29" key="1">
    <citation type="submission" date="2014-05" db="EMBL/GenBank/DDBJ databases">
        <title>Novel Listeriaceae from food processing environments.</title>
        <authorList>
            <person name="den Bakker H.C."/>
        </authorList>
    </citation>
    <scope>NUCLEOTIDE SEQUENCE [LARGE SCALE GENOMIC DNA]</scope>
    <source>
        <strain evidence="8 29">FSL A5-0281</strain>
    </source>
</reference>
<sequence>MTEIKPIKRRKIHPKLAKVMEYVYVIIGAFIIAVAFNVLLLPNHVASGGVSGISTIINYLTGWNPAYIQWAFNIPLFFAGVLFLGYQFGIKTFVGTMIMPFFVYITADWTVWTNQPLVAALFGGVLVGMGLGIVFRGKASTGGTDVIAQILHKFTHLSLGICVALIDGFVVIAAMFVFDIESGLYALIGLFATSKTIDLVQVGLNQSKTALIISEKQDEIRQAILFKIDRGITRLSAKGGYTDDERQILLCVIAQSEFSRLKEVIKEIDPNAFVVVMSASEVMGEGFNI</sequence>
<keyword evidence="29" id="KW-1185">Reference proteome</keyword>
<evidence type="ECO:0000313" key="15">
    <source>
        <dbReference type="EMBL" id="MBC1616307.1"/>
    </source>
</evidence>
<evidence type="ECO:0000313" key="38">
    <source>
        <dbReference type="Proteomes" id="UP000543379"/>
    </source>
</evidence>
<evidence type="ECO:0000313" key="43">
    <source>
        <dbReference type="Proteomes" id="UP000548082"/>
    </source>
</evidence>
<dbReference type="CDD" id="cd16380">
    <property type="entry name" value="YitT_C"/>
    <property type="match status" value="1"/>
</dbReference>
<dbReference type="Proteomes" id="UP000553016">
    <property type="component" value="Unassembled WGS sequence"/>
</dbReference>
<dbReference type="PIRSF" id="PIRSF006483">
    <property type="entry name" value="Membrane_protein_YitT"/>
    <property type="match status" value="1"/>
</dbReference>
<evidence type="ECO:0000256" key="5">
    <source>
        <dbReference type="ARBA" id="ARBA00023136"/>
    </source>
</evidence>
<dbReference type="EMBL" id="JAARYH010000005">
    <property type="protein sequence ID" value="MBC2167353.1"/>
    <property type="molecule type" value="Genomic_DNA"/>
</dbReference>
<evidence type="ECO:0000313" key="13">
    <source>
        <dbReference type="EMBL" id="MBC1562902.1"/>
    </source>
</evidence>
<evidence type="ECO:0000313" key="14">
    <source>
        <dbReference type="EMBL" id="MBC1566332.1"/>
    </source>
</evidence>
<evidence type="ECO:0000313" key="28">
    <source>
        <dbReference type="EMBL" id="MBC2373196.1"/>
    </source>
</evidence>
<evidence type="ECO:0000313" key="10">
    <source>
        <dbReference type="EMBL" id="MBC1332590.1"/>
    </source>
</evidence>
<dbReference type="Proteomes" id="UP000547643">
    <property type="component" value="Unassembled WGS sequence"/>
</dbReference>
<evidence type="ECO:0000256" key="2">
    <source>
        <dbReference type="ARBA" id="ARBA00022475"/>
    </source>
</evidence>
<evidence type="ECO:0000313" key="36">
    <source>
        <dbReference type="Proteomes" id="UP000541955"/>
    </source>
</evidence>
<evidence type="ECO:0000313" key="20">
    <source>
        <dbReference type="EMBL" id="MBC2117033.1"/>
    </source>
</evidence>
<evidence type="ECO:0000313" key="44">
    <source>
        <dbReference type="Proteomes" id="UP000550367"/>
    </source>
</evidence>
<dbReference type="EMBL" id="JAARVG010000002">
    <property type="protein sequence ID" value="MBC1792298.1"/>
    <property type="molecule type" value="Genomic_DNA"/>
</dbReference>
<dbReference type="EMBL" id="JAARSH010000005">
    <property type="protein sequence ID" value="MBC1616307.1"/>
    <property type="molecule type" value="Genomic_DNA"/>
</dbReference>
<protein>
    <submittedName>
        <fullName evidence="8">Membrane protein</fullName>
    </submittedName>
    <submittedName>
        <fullName evidence="9">YitT family protein</fullName>
    </submittedName>
</protein>
<dbReference type="EMBL" id="JAARZA010000005">
    <property type="protein sequence ID" value="MBC2241323.1"/>
    <property type="molecule type" value="Genomic_DNA"/>
</dbReference>
<comment type="caution">
    <text evidence="8">The sequence shown here is derived from an EMBL/GenBank/DDBJ whole genome shotgun (WGS) entry which is preliminary data.</text>
</comment>
<keyword evidence="4 6" id="KW-1133">Transmembrane helix</keyword>
<evidence type="ECO:0000313" key="12">
    <source>
        <dbReference type="EMBL" id="MBC1491580.1"/>
    </source>
</evidence>
<proteinExistence type="predicted"/>
<evidence type="ECO:0000313" key="24">
    <source>
        <dbReference type="EMBL" id="MBC2244497.1"/>
    </source>
</evidence>
<dbReference type="Proteomes" id="UP000544413">
    <property type="component" value="Unassembled WGS sequence"/>
</dbReference>
<dbReference type="RefSeq" id="WP_036087563.1">
    <property type="nucleotide sequence ID" value="NZ_CBCSHQ010000003.1"/>
</dbReference>
<keyword evidence="2" id="KW-1003">Cell membrane</keyword>
<feature type="domain" description="DUF2179" evidence="7">
    <location>
        <begin position="230"/>
        <end position="284"/>
    </location>
</feature>
<evidence type="ECO:0000313" key="40">
    <source>
        <dbReference type="Proteomes" id="UP000546244"/>
    </source>
</evidence>
<evidence type="ECO:0000313" key="48">
    <source>
        <dbReference type="Proteomes" id="UP000585696"/>
    </source>
</evidence>
<evidence type="ECO:0000313" key="22">
    <source>
        <dbReference type="EMBL" id="MBC2177688.1"/>
    </source>
</evidence>
<dbReference type="EMBL" id="JNFA01000028">
    <property type="protein sequence ID" value="KGL38914.1"/>
    <property type="molecule type" value="Genomic_DNA"/>
</dbReference>
<dbReference type="Gene3D" id="3.30.70.120">
    <property type="match status" value="1"/>
</dbReference>
<keyword evidence="5 6" id="KW-0472">Membrane</keyword>
<dbReference type="EMBL" id="JAARRW010000005">
    <property type="protein sequence ID" value="MBC1562902.1"/>
    <property type="molecule type" value="Genomic_DNA"/>
</dbReference>
<evidence type="ECO:0000313" key="41">
    <source>
        <dbReference type="Proteomes" id="UP000546806"/>
    </source>
</evidence>
<feature type="transmembrane region" description="Helical" evidence="6">
    <location>
        <begin position="21"/>
        <end position="41"/>
    </location>
</feature>
<dbReference type="Proteomes" id="UP000565628">
    <property type="component" value="Unassembled WGS sequence"/>
</dbReference>
<dbReference type="EMBL" id="JAARRU010000004">
    <property type="protein sequence ID" value="MBC1566332.1"/>
    <property type="molecule type" value="Genomic_DNA"/>
</dbReference>
<evidence type="ECO:0000313" key="35">
    <source>
        <dbReference type="Proteomes" id="UP000541735"/>
    </source>
</evidence>
<dbReference type="eggNOG" id="COG1284">
    <property type="taxonomic scope" value="Bacteria"/>
</dbReference>
<dbReference type="GO" id="GO:0005886">
    <property type="term" value="C:plasma membrane"/>
    <property type="evidence" value="ECO:0007669"/>
    <property type="project" value="UniProtKB-SubCell"/>
</dbReference>
<dbReference type="PANTHER" id="PTHR33545">
    <property type="entry name" value="UPF0750 MEMBRANE PROTEIN YITT-RELATED"/>
    <property type="match status" value="1"/>
</dbReference>
<comment type="subcellular location">
    <subcellularLocation>
        <location evidence="1">Cell membrane</location>
        <topology evidence="1">Multi-pass membrane protein</topology>
    </subcellularLocation>
</comment>
<organism evidence="8 29">
    <name type="scientific">Listeria booriae</name>
    <dbReference type="NCBI Taxonomy" id="1552123"/>
    <lineage>
        <taxon>Bacteria</taxon>
        <taxon>Bacillati</taxon>
        <taxon>Bacillota</taxon>
        <taxon>Bacilli</taxon>
        <taxon>Bacillales</taxon>
        <taxon>Listeriaceae</taxon>
        <taxon>Listeria</taxon>
    </lineage>
</organism>
<dbReference type="EMBL" id="JAARPT010000003">
    <property type="protein sequence ID" value="MBC1401294.1"/>
    <property type="molecule type" value="Genomic_DNA"/>
</dbReference>
<dbReference type="EMBL" id="JAARVD010000006">
    <property type="protein sequence ID" value="MBC1797625.1"/>
    <property type="molecule type" value="Genomic_DNA"/>
</dbReference>
<evidence type="ECO:0000313" key="29">
    <source>
        <dbReference type="Proteomes" id="UP000029844"/>
    </source>
</evidence>
<evidence type="ECO:0000256" key="1">
    <source>
        <dbReference type="ARBA" id="ARBA00004651"/>
    </source>
</evidence>
<evidence type="ECO:0000313" key="42">
    <source>
        <dbReference type="Proteomes" id="UP000547643"/>
    </source>
</evidence>
<evidence type="ECO:0000313" key="46">
    <source>
        <dbReference type="Proteomes" id="UP000565628"/>
    </source>
</evidence>
<evidence type="ECO:0000256" key="3">
    <source>
        <dbReference type="ARBA" id="ARBA00022692"/>
    </source>
</evidence>
<dbReference type="EMBL" id="JAARZS010000023">
    <property type="protein sequence ID" value="MBC2284685.1"/>
    <property type="molecule type" value="Genomic_DNA"/>
</dbReference>
<evidence type="ECO:0000313" key="47">
    <source>
        <dbReference type="Proteomes" id="UP000574104"/>
    </source>
</evidence>
<dbReference type="Proteomes" id="UP000541735">
    <property type="component" value="Unassembled WGS sequence"/>
</dbReference>
<dbReference type="EMBL" id="JAARYY010000005">
    <property type="protein sequence ID" value="MBC2244497.1"/>
    <property type="molecule type" value="Genomic_DNA"/>
</dbReference>
<evidence type="ECO:0000313" key="33">
    <source>
        <dbReference type="Proteomes" id="UP000533953"/>
    </source>
</evidence>
<evidence type="ECO:0000313" key="21">
    <source>
        <dbReference type="EMBL" id="MBC2167353.1"/>
    </source>
</evidence>
<evidence type="ECO:0000313" key="26">
    <source>
        <dbReference type="EMBL" id="MBC2293459.1"/>
    </source>
</evidence>
<evidence type="ECO:0000313" key="27">
    <source>
        <dbReference type="EMBL" id="MBC2309662.1"/>
    </source>
</evidence>
<name>A0A099VZ98_9LIST</name>
<dbReference type="Proteomes" id="UP000532866">
    <property type="component" value="Unassembled WGS sequence"/>
</dbReference>
<dbReference type="PANTHER" id="PTHR33545:SF9">
    <property type="entry name" value="UPF0750 MEMBRANE PROTEIN YITE"/>
    <property type="match status" value="1"/>
</dbReference>
<dbReference type="Proteomes" id="UP000585696">
    <property type="component" value="Unassembled WGS sequence"/>
</dbReference>
<dbReference type="Proteomes" id="UP000550367">
    <property type="component" value="Unassembled WGS sequence"/>
</dbReference>
<keyword evidence="3 6" id="KW-0812">Transmembrane</keyword>
<dbReference type="Proteomes" id="UP000519573">
    <property type="component" value="Unassembled WGS sequence"/>
</dbReference>
<evidence type="ECO:0000313" key="49">
    <source>
        <dbReference type="Proteomes" id="UP000586951"/>
    </source>
</evidence>
<dbReference type="Proteomes" id="UP000548082">
    <property type="component" value="Unassembled WGS sequence"/>
</dbReference>
<evidence type="ECO:0000313" key="25">
    <source>
        <dbReference type="EMBL" id="MBC2284685.1"/>
    </source>
</evidence>
<dbReference type="EMBL" id="JAAROL010000004">
    <property type="protein sequence ID" value="MBC1332590.1"/>
    <property type="molecule type" value="Genomic_DNA"/>
</dbReference>
<gene>
    <name evidence="8" type="ORF">EP57_13335</name>
    <name evidence="10" type="ORF">HB759_11645</name>
    <name evidence="9" type="ORF">HB811_13800</name>
    <name evidence="11" type="ORF">HB836_06740</name>
    <name evidence="13" type="ORF">HB902_12535</name>
    <name evidence="15" type="ORF">HB904_08910</name>
    <name evidence="14" type="ORF">HB907_13045</name>
    <name evidence="28" type="ORF">HBP98_14395</name>
    <name evidence="16" type="ORF">HCA46_13370</name>
    <name evidence="17" type="ORF">HCA52_02625</name>
    <name evidence="18" type="ORF">HCA55_12880</name>
    <name evidence="19" type="ORF">HCA78_16560</name>
    <name evidence="20" type="ORF">HCB06_10440</name>
    <name evidence="24" type="ORF">HCB25_10500</name>
    <name evidence="21" type="ORF">HCB26_12305</name>
    <name evidence="22" type="ORF">HCB27_13720</name>
    <name evidence="23" type="ORF">HCB35_12665</name>
    <name evidence="25" type="ORF">HCB69_09865</name>
    <name evidence="26" type="ORF">HCC36_09485</name>
    <name evidence="12" type="ORF">HCI99_07050</name>
    <name evidence="27" type="ORF">HCJ81_02115</name>
</gene>
<dbReference type="Proteomes" id="UP000541955">
    <property type="component" value="Unassembled WGS sequence"/>
</dbReference>
<feature type="transmembrane region" description="Helical" evidence="6">
    <location>
        <begin position="67"/>
        <end position="86"/>
    </location>
</feature>
<evidence type="ECO:0000256" key="4">
    <source>
        <dbReference type="ARBA" id="ARBA00022989"/>
    </source>
</evidence>